<dbReference type="Proteomes" id="UP000631114">
    <property type="component" value="Unassembled WGS sequence"/>
</dbReference>
<dbReference type="EMBL" id="JADFTS010000002">
    <property type="protein sequence ID" value="KAF9621438.1"/>
    <property type="molecule type" value="Genomic_DNA"/>
</dbReference>
<organism evidence="2 3">
    <name type="scientific">Coptis chinensis</name>
    <dbReference type="NCBI Taxonomy" id="261450"/>
    <lineage>
        <taxon>Eukaryota</taxon>
        <taxon>Viridiplantae</taxon>
        <taxon>Streptophyta</taxon>
        <taxon>Embryophyta</taxon>
        <taxon>Tracheophyta</taxon>
        <taxon>Spermatophyta</taxon>
        <taxon>Magnoliopsida</taxon>
        <taxon>Ranunculales</taxon>
        <taxon>Ranunculaceae</taxon>
        <taxon>Coptidoideae</taxon>
        <taxon>Coptis</taxon>
    </lineage>
</organism>
<name>A0A835IR57_9MAGN</name>
<protein>
    <recommendedName>
        <fullName evidence="1">Peptidase C45 hydrolase domain-containing protein</fullName>
    </recommendedName>
</protein>
<comment type="caution">
    <text evidence="2">The sequence shown here is derived from an EMBL/GenBank/DDBJ whole genome shotgun (WGS) entry which is preliminary data.</text>
</comment>
<accession>A0A835IR57</accession>
<evidence type="ECO:0000259" key="1">
    <source>
        <dbReference type="Pfam" id="PF03417"/>
    </source>
</evidence>
<evidence type="ECO:0000313" key="3">
    <source>
        <dbReference type="Proteomes" id="UP000631114"/>
    </source>
</evidence>
<feature type="domain" description="Peptidase C45 hydrolase" evidence="1">
    <location>
        <begin position="64"/>
        <end position="236"/>
    </location>
</feature>
<feature type="non-terminal residue" evidence="2">
    <location>
        <position position="1"/>
    </location>
</feature>
<dbReference type="InterPro" id="IPR005079">
    <property type="entry name" value="Peptidase_C45_hydrolase"/>
</dbReference>
<dbReference type="PANTHER" id="PTHR34180">
    <property type="entry name" value="PEPTIDASE C45"/>
    <property type="match status" value="1"/>
</dbReference>
<proteinExistence type="predicted"/>
<dbReference type="OrthoDB" id="189997at2759"/>
<dbReference type="InterPro" id="IPR047801">
    <property type="entry name" value="Peptidase_C45"/>
</dbReference>
<dbReference type="Gene3D" id="3.60.60.10">
    <property type="entry name" value="Penicillin V Acylase, Chain A"/>
    <property type="match status" value="1"/>
</dbReference>
<keyword evidence="3" id="KW-1185">Reference proteome</keyword>
<reference evidence="2 3" key="1">
    <citation type="submission" date="2020-10" db="EMBL/GenBank/DDBJ databases">
        <title>The Coptis chinensis genome and diversification of protoberbering-type alkaloids.</title>
        <authorList>
            <person name="Wang B."/>
            <person name="Shu S."/>
            <person name="Song C."/>
            <person name="Liu Y."/>
        </authorList>
    </citation>
    <scope>NUCLEOTIDE SEQUENCE [LARGE SCALE GENOMIC DNA]</scope>
    <source>
        <strain evidence="2">HL-2020</strain>
        <tissue evidence="2">Leaf</tissue>
    </source>
</reference>
<dbReference type="PANTHER" id="PTHR34180:SF1">
    <property type="entry name" value="BETA-ALANYL-DOPAMINE_CARCININE HYDROLASE"/>
    <property type="match status" value="1"/>
</dbReference>
<dbReference type="AlphaFoldDB" id="A0A835IR57"/>
<gene>
    <name evidence="2" type="ORF">IFM89_021477</name>
</gene>
<sequence>NFWKEILPFLPKKEPTTHTDTSDDCSDILVVTDLPMSLWLGTRNALIHSHFDLCKETEVTLLLHIYLIKARLPSGLSFTTYTYAGELPSCAFGFNSNGLAFTLNSVPPTEEEIMVGGIGRNFVSRDLLEATTLDDSLSRIHSAEASVGHSYNLIDMKTRKLLNVETASRKRMSVLSVGSTPFFHANMYLHLQVQQTQDENSMNRQRRVAQLPKKSNANFLSLLGDTNDKQYPIYMEAPNDINFVIVPVNVFHCEG</sequence>
<dbReference type="Pfam" id="PF03417">
    <property type="entry name" value="AAT"/>
    <property type="match status" value="1"/>
</dbReference>
<evidence type="ECO:0000313" key="2">
    <source>
        <dbReference type="EMBL" id="KAF9621438.1"/>
    </source>
</evidence>